<dbReference type="KEGG" id="crz:D1345_20650"/>
<dbReference type="GO" id="GO:0061503">
    <property type="term" value="F:tRNA threonylcarbamoyladenosine dehydratase"/>
    <property type="evidence" value="ECO:0007669"/>
    <property type="project" value="TreeGrafter"/>
</dbReference>
<dbReference type="Gene3D" id="3.40.50.720">
    <property type="entry name" value="NAD(P)-binding Rossmann-like Domain"/>
    <property type="match status" value="1"/>
</dbReference>
<keyword evidence="3" id="KW-1185">Reference proteome</keyword>
<evidence type="ECO:0000313" key="3">
    <source>
        <dbReference type="Proteomes" id="UP000259465"/>
    </source>
</evidence>
<dbReference type="GO" id="GO:0008641">
    <property type="term" value="F:ubiquitin-like modifier activating enzyme activity"/>
    <property type="evidence" value="ECO:0007669"/>
    <property type="project" value="InterPro"/>
</dbReference>
<reference evidence="2 3" key="1">
    <citation type="submission" date="2018-08" db="EMBL/GenBank/DDBJ databases">
        <title>Complete genome sequence of JP2-74.</title>
        <authorList>
            <person name="Wu L."/>
        </authorList>
    </citation>
    <scope>NUCLEOTIDE SEQUENCE [LARGE SCALE GENOMIC DNA]</scope>
    <source>
        <strain evidence="2 3">JP2-74</strain>
    </source>
</reference>
<dbReference type="InterPro" id="IPR035985">
    <property type="entry name" value="Ubiquitin-activating_enz"/>
</dbReference>
<proteinExistence type="predicted"/>
<name>A0AAD0RTN7_9NEIS</name>
<dbReference type="InterPro" id="IPR000594">
    <property type="entry name" value="ThiF_NAD_FAD-bd"/>
</dbReference>
<accession>A0AAD0RTN7</accession>
<dbReference type="CDD" id="cd00755">
    <property type="entry name" value="YgdL_like"/>
    <property type="match status" value="1"/>
</dbReference>
<dbReference type="InterPro" id="IPR045886">
    <property type="entry name" value="ThiF/MoeB/HesA"/>
</dbReference>
<dbReference type="NCBIfam" id="NF011696">
    <property type="entry name" value="PRK15116.1"/>
    <property type="match status" value="1"/>
</dbReference>
<dbReference type="Pfam" id="PF00899">
    <property type="entry name" value="ThiF"/>
    <property type="match status" value="1"/>
</dbReference>
<evidence type="ECO:0000313" key="2">
    <source>
        <dbReference type="EMBL" id="AXT48422.1"/>
    </source>
</evidence>
<sequence length="267" mass="28884">MDTHNADLERRFGGIARLYGQEALARFQAAHVCVVGVGGVGSWAVEALARSAIGKLTLIDLDNVAESNTNRQLPALDPNYGMAKVTALADRARAINPACQVIEIEDFVTEDNLEQLLGQGYDFIIDCIDSLRIKTAMAAWCVRRRQPFIVSGGAGGQTDPTLIRVADLGEVTYDPLLSKLRYNLRRHHQFSREPGKKLHVPCVFSTEQLVYPDTPEQQACDATAARGPQGLSCAGFGAAMTVTASFGLVAVAQALKQLAKPPKAKRH</sequence>
<organism evidence="2 3">
    <name type="scientific">Chromobacterium rhizoryzae</name>
    <dbReference type="NCBI Taxonomy" id="1778675"/>
    <lineage>
        <taxon>Bacteria</taxon>
        <taxon>Pseudomonadati</taxon>
        <taxon>Pseudomonadota</taxon>
        <taxon>Betaproteobacteria</taxon>
        <taxon>Neisseriales</taxon>
        <taxon>Chromobacteriaceae</taxon>
        <taxon>Chromobacterium</taxon>
    </lineage>
</organism>
<protein>
    <submittedName>
        <fullName evidence="2">tRNA cyclic N6-threonylcarbamoyladenosine(37) synthase TcdA</fullName>
    </submittedName>
</protein>
<dbReference type="SUPFAM" id="SSF69572">
    <property type="entry name" value="Activating enzymes of the ubiquitin-like proteins"/>
    <property type="match status" value="1"/>
</dbReference>
<dbReference type="GO" id="GO:0061504">
    <property type="term" value="P:cyclic threonylcarbamoyladenosine biosynthetic process"/>
    <property type="evidence" value="ECO:0007669"/>
    <property type="project" value="TreeGrafter"/>
</dbReference>
<feature type="domain" description="THIF-type NAD/FAD binding fold" evidence="1">
    <location>
        <begin position="17"/>
        <end position="261"/>
    </location>
</feature>
<dbReference type="EMBL" id="CP031968">
    <property type="protein sequence ID" value="AXT48422.1"/>
    <property type="molecule type" value="Genomic_DNA"/>
</dbReference>
<gene>
    <name evidence="2" type="primary">tcdA</name>
    <name evidence="2" type="ORF">D1345_20650</name>
</gene>
<evidence type="ECO:0000259" key="1">
    <source>
        <dbReference type="Pfam" id="PF00899"/>
    </source>
</evidence>
<dbReference type="Proteomes" id="UP000259465">
    <property type="component" value="Chromosome"/>
</dbReference>
<dbReference type="PANTHER" id="PTHR43267:SF1">
    <property type="entry name" value="TRNA THREONYLCARBAMOYLADENOSINE DEHYDRATASE"/>
    <property type="match status" value="1"/>
</dbReference>
<dbReference type="RefSeq" id="WP_019101726.1">
    <property type="nucleotide sequence ID" value="NZ_CP031968.1"/>
</dbReference>
<dbReference type="AlphaFoldDB" id="A0AAD0RTN7"/>
<dbReference type="PANTHER" id="PTHR43267">
    <property type="entry name" value="TRNA THREONYLCARBAMOYLADENOSINE DEHYDRATASE"/>
    <property type="match status" value="1"/>
</dbReference>